<sequence length="772" mass="85796">MSSLFALLQSQSTPLQTRKGLIILGLQNDFVLPDGKLPVDDTGYLDRIIQLVPAFREHGDLIWVRSEFEGSRQVNGFDTPGDTVVAGKSYGTEAESSPSSDHCPVPTKKFKVAPDFYTEGWALKADQPKSTAKSKAKSTATLPEPKDGDDDEELFLTQTNKREPCCVRGTRGAEFADKVKPLIDPKDLQVVKSHYSAFGATSLLLTLRSKLITELYVCGNMTNLSVYATAMDAARYGIQITLITDCLGYRKQDRHDLAIKQLREIVSAEVIKCEKVIDELQNPTEQQEYSDEDDEDDEDDVDEDEDEDEEEDEDEDDSDVDSEESDGEFSLPTVRSTRRLDPPIELPFRRADGGLVGRISSSQFTQPTSSQPHRRSLSGKQPAPRSFHGPRDELVQPHLYSASSHRRLGVLDSPDSPPKYDKPWLQLLAPPPVAGTSDPTSHSRPTHRGLAAMAGLAGLSQSTIKEYETMMRKAQEEQRLADGGRVKSKPLFGENTQDESAGSRISYDLLPPDLAETIFDKLKGEVNWQSMYHQTGEVPRLVCCQGTVDDDGSMPVYRHPADQTIPLQTWTRTVDWVRKAAEEKVGHSLNHVLIQLYRSGNDLISEHSDKTLDIAAGSSIVNVSFGAQRTMRLRTKRGALKGEADPLARTTHRVPMPHNSMITMSLKTNAKFLHGINADKRPLCELTDAEKAYNFQRISLTFRNIATFLDGDSKMIWGQGATGKTKDDARLVINGNPEQSERMVRAFGAENAASTIDWEEIYGEGFDVLHLK</sequence>
<keyword evidence="5" id="KW-1185">Reference proteome</keyword>
<dbReference type="Proteomes" id="UP000799537">
    <property type="component" value="Unassembled WGS sequence"/>
</dbReference>
<dbReference type="OrthoDB" id="445341at2759"/>
<name>A0A6A6C9Z0_ZASCE</name>
<dbReference type="SUPFAM" id="SSF51197">
    <property type="entry name" value="Clavaminate synthase-like"/>
    <property type="match status" value="1"/>
</dbReference>
<evidence type="ECO:0000313" key="4">
    <source>
        <dbReference type="EMBL" id="KAF2163633.1"/>
    </source>
</evidence>
<dbReference type="PROSITE" id="PS51471">
    <property type="entry name" value="FE2OG_OXY"/>
    <property type="match status" value="1"/>
</dbReference>
<dbReference type="Pfam" id="PF00857">
    <property type="entry name" value="Isochorismatase"/>
    <property type="match status" value="1"/>
</dbReference>
<dbReference type="AlphaFoldDB" id="A0A6A6C9Z0"/>
<evidence type="ECO:0000259" key="3">
    <source>
        <dbReference type="PROSITE" id="PS51471"/>
    </source>
</evidence>
<dbReference type="InterPro" id="IPR036380">
    <property type="entry name" value="Isochorismatase-like_sf"/>
</dbReference>
<dbReference type="EMBL" id="ML993607">
    <property type="protein sequence ID" value="KAF2163633.1"/>
    <property type="molecule type" value="Genomic_DNA"/>
</dbReference>
<feature type="domain" description="Fe2OG dioxygenase" evidence="3">
    <location>
        <begin position="588"/>
        <end position="706"/>
    </location>
</feature>
<reference evidence="4" key="1">
    <citation type="journal article" date="2020" name="Stud. Mycol.">
        <title>101 Dothideomycetes genomes: a test case for predicting lifestyles and emergence of pathogens.</title>
        <authorList>
            <person name="Haridas S."/>
            <person name="Albert R."/>
            <person name="Binder M."/>
            <person name="Bloem J."/>
            <person name="Labutti K."/>
            <person name="Salamov A."/>
            <person name="Andreopoulos B."/>
            <person name="Baker S."/>
            <person name="Barry K."/>
            <person name="Bills G."/>
            <person name="Bluhm B."/>
            <person name="Cannon C."/>
            <person name="Castanera R."/>
            <person name="Culley D."/>
            <person name="Daum C."/>
            <person name="Ezra D."/>
            <person name="Gonzalez J."/>
            <person name="Henrissat B."/>
            <person name="Kuo A."/>
            <person name="Liang C."/>
            <person name="Lipzen A."/>
            <person name="Lutzoni F."/>
            <person name="Magnuson J."/>
            <person name="Mondo S."/>
            <person name="Nolan M."/>
            <person name="Ohm R."/>
            <person name="Pangilinan J."/>
            <person name="Park H.-J."/>
            <person name="Ramirez L."/>
            <person name="Alfaro M."/>
            <person name="Sun H."/>
            <person name="Tritt A."/>
            <person name="Yoshinaga Y."/>
            <person name="Zwiers L.-H."/>
            <person name="Turgeon B."/>
            <person name="Goodwin S."/>
            <person name="Spatafora J."/>
            <person name="Crous P."/>
            <person name="Grigoriev I."/>
        </authorList>
    </citation>
    <scope>NUCLEOTIDE SEQUENCE</scope>
    <source>
        <strain evidence="4">ATCC 36951</strain>
    </source>
</reference>
<protein>
    <recommendedName>
        <fullName evidence="3">Fe2OG dioxygenase domain-containing protein</fullName>
    </recommendedName>
</protein>
<dbReference type="InterPro" id="IPR000868">
    <property type="entry name" value="Isochorismatase-like_dom"/>
</dbReference>
<gene>
    <name evidence="4" type="ORF">M409DRAFT_68257</name>
</gene>
<evidence type="ECO:0000256" key="1">
    <source>
        <dbReference type="ARBA" id="ARBA00006336"/>
    </source>
</evidence>
<dbReference type="RefSeq" id="XP_033664522.1">
    <property type="nucleotide sequence ID" value="XM_033817748.1"/>
</dbReference>
<evidence type="ECO:0000313" key="5">
    <source>
        <dbReference type="Proteomes" id="UP000799537"/>
    </source>
</evidence>
<evidence type="ECO:0000256" key="2">
    <source>
        <dbReference type="SAM" id="MobiDB-lite"/>
    </source>
</evidence>
<dbReference type="GO" id="GO:0051213">
    <property type="term" value="F:dioxygenase activity"/>
    <property type="evidence" value="ECO:0007669"/>
    <property type="project" value="InterPro"/>
</dbReference>
<proteinExistence type="inferred from homology"/>
<feature type="compositionally biased region" description="Low complexity" evidence="2">
    <location>
        <begin position="129"/>
        <end position="141"/>
    </location>
</feature>
<dbReference type="InterPro" id="IPR027450">
    <property type="entry name" value="AlkB-like"/>
</dbReference>
<dbReference type="Gene3D" id="3.40.50.850">
    <property type="entry name" value="Isochorismatase-like"/>
    <property type="match status" value="1"/>
</dbReference>
<feature type="compositionally biased region" description="Basic and acidic residues" evidence="2">
    <location>
        <begin position="338"/>
        <end position="352"/>
    </location>
</feature>
<dbReference type="Pfam" id="PF13532">
    <property type="entry name" value="2OG-FeII_Oxy_2"/>
    <property type="match status" value="1"/>
</dbReference>
<dbReference type="SUPFAM" id="SSF52499">
    <property type="entry name" value="Isochorismatase-like hydrolases"/>
    <property type="match status" value="1"/>
</dbReference>
<dbReference type="CDD" id="cd00431">
    <property type="entry name" value="cysteine_hydrolases"/>
    <property type="match status" value="1"/>
</dbReference>
<comment type="similarity">
    <text evidence="1">Belongs to the isochorismatase family.</text>
</comment>
<organism evidence="4 5">
    <name type="scientific">Zasmidium cellare ATCC 36951</name>
    <dbReference type="NCBI Taxonomy" id="1080233"/>
    <lineage>
        <taxon>Eukaryota</taxon>
        <taxon>Fungi</taxon>
        <taxon>Dikarya</taxon>
        <taxon>Ascomycota</taxon>
        <taxon>Pezizomycotina</taxon>
        <taxon>Dothideomycetes</taxon>
        <taxon>Dothideomycetidae</taxon>
        <taxon>Mycosphaerellales</taxon>
        <taxon>Mycosphaerellaceae</taxon>
        <taxon>Zasmidium</taxon>
    </lineage>
</organism>
<dbReference type="GO" id="GO:0006307">
    <property type="term" value="P:DNA alkylation repair"/>
    <property type="evidence" value="ECO:0007669"/>
    <property type="project" value="InterPro"/>
</dbReference>
<dbReference type="GeneID" id="54571020"/>
<dbReference type="InterPro" id="IPR032854">
    <property type="entry name" value="ALKBH3"/>
</dbReference>
<feature type="compositionally biased region" description="Acidic residues" evidence="2">
    <location>
        <begin position="288"/>
        <end position="327"/>
    </location>
</feature>
<dbReference type="InterPro" id="IPR005123">
    <property type="entry name" value="Oxoglu/Fe-dep_dioxygenase_dom"/>
</dbReference>
<dbReference type="PANTHER" id="PTHR31212">
    <property type="entry name" value="ALPHA-KETOGLUTARATE-DEPENDENT DIOXYGENASE ALKB HOMOLOG 3"/>
    <property type="match status" value="1"/>
</dbReference>
<feature type="compositionally biased region" description="Low complexity" evidence="2">
    <location>
        <begin position="360"/>
        <end position="371"/>
    </location>
</feature>
<accession>A0A6A6C9Z0</accession>
<dbReference type="InterPro" id="IPR037151">
    <property type="entry name" value="AlkB-like_sf"/>
</dbReference>
<dbReference type="PANTHER" id="PTHR31212:SF5">
    <property type="entry name" value="ISOCHORISMATASE FAMILY PROTEIN FAMILY (AFU_ORTHOLOGUE AFUA_3G14500)"/>
    <property type="match status" value="1"/>
</dbReference>
<dbReference type="Gene3D" id="2.60.120.590">
    <property type="entry name" value="Alpha-ketoglutarate-dependent dioxygenase AlkB-like"/>
    <property type="match status" value="1"/>
</dbReference>
<feature type="region of interest" description="Disordered" evidence="2">
    <location>
        <begin position="128"/>
        <end position="152"/>
    </location>
</feature>
<feature type="region of interest" description="Disordered" evidence="2">
    <location>
        <begin position="279"/>
        <end position="392"/>
    </location>
</feature>